<evidence type="ECO:0008006" key="3">
    <source>
        <dbReference type="Google" id="ProtNLM"/>
    </source>
</evidence>
<comment type="caution">
    <text evidence="1">The sequence shown here is derived from an EMBL/GenBank/DDBJ whole genome shotgun (WGS) entry which is preliminary data.</text>
</comment>
<dbReference type="Proteomes" id="UP000623440">
    <property type="component" value="Unassembled WGS sequence"/>
</dbReference>
<evidence type="ECO:0000313" key="2">
    <source>
        <dbReference type="Proteomes" id="UP000623440"/>
    </source>
</evidence>
<keyword evidence="2" id="KW-1185">Reference proteome</keyword>
<protein>
    <recommendedName>
        <fullName evidence="3">Transposase</fullName>
    </recommendedName>
</protein>
<gene>
    <name evidence="1" type="ORF">H6G97_39530</name>
</gene>
<organism evidence="1 2">
    <name type="scientific">Nostoc flagelliforme FACHB-838</name>
    <dbReference type="NCBI Taxonomy" id="2692904"/>
    <lineage>
        <taxon>Bacteria</taxon>
        <taxon>Bacillati</taxon>
        <taxon>Cyanobacteriota</taxon>
        <taxon>Cyanophyceae</taxon>
        <taxon>Nostocales</taxon>
        <taxon>Nostocaceae</taxon>
        <taxon>Nostoc</taxon>
    </lineage>
</organism>
<sequence>MFWSKSISMDVANKLFDVIGVSFEQNELEGGYIAKHESKTLRRVTLTACCMAVLTDWVTIKEN</sequence>
<accession>A0ABR8E0G0</accession>
<name>A0ABR8E0G0_9NOSO</name>
<proteinExistence type="predicted"/>
<dbReference type="RefSeq" id="WP_190946035.1">
    <property type="nucleotide sequence ID" value="NZ_JACJSI010000243.1"/>
</dbReference>
<reference evidence="1 2" key="1">
    <citation type="journal article" date="2020" name="ISME J.">
        <title>Comparative genomics reveals insights into cyanobacterial evolution and habitat adaptation.</title>
        <authorList>
            <person name="Chen M.Y."/>
            <person name="Teng W.K."/>
            <person name="Zhao L."/>
            <person name="Hu C.X."/>
            <person name="Zhou Y.K."/>
            <person name="Han B.P."/>
            <person name="Song L.R."/>
            <person name="Shu W.S."/>
        </authorList>
    </citation>
    <scope>NUCLEOTIDE SEQUENCE [LARGE SCALE GENOMIC DNA]</scope>
    <source>
        <strain evidence="1 2">FACHB-838</strain>
    </source>
</reference>
<dbReference type="EMBL" id="JACJSI010000243">
    <property type="protein sequence ID" value="MBD2535179.1"/>
    <property type="molecule type" value="Genomic_DNA"/>
</dbReference>
<evidence type="ECO:0000313" key="1">
    <source>
        <dbReference type="EMBL" id="MBD2535179.1"/>
    </source>
</evidence>